<feature type="transmembrane region" description="Helical" evidence="4">
    <location>
        <begin position="42"/>
        <end position="63"/>
    </location>
</feature>
<gene>
    <name evidence="5" type="ORF">BOH74_06820</name>
</gene>
<feature type="transmembrane region" description="Helical" evidence="4">
    <location>
        <begin position="242"/>
        <end position="260"/>
    </location>
</feature>
<proteinExistence type="predicted"/>
<dbReference type="Gene3D" id="1.20.1250.20">
    <property type="entry name" value="MFS general substrate transporter like domains"/>
    <property type="match status" value="1"/>
</dbReference>
<dbReference type="InterPro" id="IPR036259">
    <property type="entry name" value="MFS_trans_sf"/>
</dbReference>
<sequence length="393" mass="41229">MRHTSMPFILLGTLFTAGGYGATFLISAWFRAQGGSDVDAGTTLSLALIGTLIGVPLVGWFAGTIDAARLAALGALGLACGYALLGSLGGVDPVYLPRLAALLIGLGWGMFYLGAPLALSERLSDAERGAGFTRFSAFQMTGICGSPILLAVAMEQGGFALETTFLWVAAMGLTACLLLGTFAVREPRLRRETSLRPWIGKITTLARSSVIRPIVMVGLGGAVFSGMMAFQDSLTEGTRASASTFFAVHAGTAVVSRLLLARHLSLWPRTPLIICLLGCLIAGLVCLLGMPVHPGFQIAAAVLTGAGYGLLYPVIQTWAVNLSPLEDRHAALTWFVVAYFVGIFGFPAFGGWLLVTAGKTWFIWALVALAALELAVAVARKPQTAGRPLPSPE</sequence>
<keyword evidence="1 4" id="KW-0812">Transmembrane</keyword>
<organism evidence="5 6">
    <name type="scientific">Pseudomonas versuta</name>
    <dbReference type="NCBI Taxonomy" id="1788301"/>
    <lineage>
        <taxon>Bacteria</taxon>
        <taxon>Pseudomonadati</taxon>
        <taxon>Pseudomonadota</taxon>
        <taxon>Gammaproteobacteria</taxon>
        <taxon>Pseudomonadales</taxon>
        <taxon>Pseudomonadaceae</taxon>
        <taxon>Pseudomonas</taxon>
    </lineage>
</organism>
<feature type="transmembrane region" description="Helical" evidence="4">
    <location>
        <begin position="95"/>
        <end position="119"/>
    </location>
</feature>
<feature type="transmembrane region" description="Helical" evidence="4">
    <location>
        <begin position="361"/>
        <end position="379"/>
    </location>
</feature>
<dbReference type="PANTHER" id="PTHR23531">
    <property type="entry name" value="QUINOLENE RESISTANCE PROTEIN NORA"/>
    <property type="match status" value="1"/>
</dbReference>
<feature type="transmembrane region" description="Helical" evidence="4">
    <location>
        <begin position="7"/>
        <end position="30"/>
    </location>
</feature>
<keyword evidence="3 4" id="KW-0472">Membrane</keyword>
<dbReference type="SUPFAM" id="SSF103473">
    <property type="entry name" value="MFS general substrate transporter"/>
    <property type="match status" value="1"/>
</dbReference>
<dbReference type="Proteomes" id="UP000185990">
    <property type="component" value="Unassembled WGS sequence"/>
</dbReference>
<keyword evidence="2 4" id="KW-1133">Transmembrane helix</keyword>
<protein>
    <submittedName>
        <fullName evidence="5">MFS transporter</fullName>
    </submittedName>
</protein>
<feature type="transmembrane region" description="Helical" evidence="4">
    <location>
        <begin position="70"/>
        <end position="89"/>
    </location>
</feature>
<accession>A0A853ZWT9</accession>
<feature type="transmembrane region" description="Helical" evidence="4">
    <location>
        <begin position="272"/>
        <end position="292"/>
    </location>
</feature>
<feature type="transmembrane region" description="Helical" evidence="4">
    <location>
        <begin position="332"/>
        <end position="355"/>
    </location>
</feature>
<evidence type="ECO:0000256" key="1">
    <source>
        <dbReference type="ARBA" id="ARBA00022692"/>
    </source>
</evidence>
<name>A0A853ZWT9_9PSED</name>
<evidence type="ECO:0000313" key="6">
    <source>
        <dbReference type="Proteomes" id="UP000185990"/>
    </source>
</evidence>
<feature type="transmembrane region" description="Helical" evidence="4">
    <location>
        <begin position="131"/>
        <end position="153"/>
    </location>
</feature>
<evidence type="ECO:0000256" key="4">
    <source>
        <dbReference type="SAM" id="Phobius"/>
    </source>
</evidence>
<dbReference type="Pfam" id="PF07690">
    <property type="entry name" value="MFS_1"/>
    <property type="match status" value="1"/>
</dbReference>
<evidence type="ECO:0000256" key="2">
    <source>
        <dbReference type="ARBA" id="ARBA00022989"/>
    </source>
</evidence>
<dbReference type="InterPro" id="IPR052714">
    <property type="entry name" value="MFS_Exporter"/>
</dbReference>
<reference evidence="5 6" key="1">
    <citation type="submission" date="2016-11" db="EMBL/GenBank/DDBJ databases">
        <title>Draft genome of Pseudomonas versuta A4R1.12.</title>
        <authorList>
            <person name="See-Too W.-S."/>
        </authorList>
    </citation>
    <scope>NUCLEOTIDE SEQUENCE [LARGE SCALE GENOMIC DNA]</scope>
    <source>
        <strain evidence="5 6">A4R1.12</strain>
    </source>
</reference>
<dbReference type="GO" id="GO:0022857">
    <property type="term" value="F:transmembrane transporter activity"/>
    <property type="evidence" value="ECO:0007669"/>
    <property type="project" value="InterPro"/>
</dbReference>
<dbReference type="InterPro" id="IPR011701">
    <property type="entry name" value="MFS"/>
</dbReference>
<feature type="transmembrane region" description="Helical" evidence="4">
    <location>
        <begin position="205"/>
        <end position="230"/>
    </location>
</feature>
<dbReference type="RefSeq" id="WP_073509271.1">
    <property type="nucleotide sequence ID" value="NZ_MPJD01000012.1"/>
</dbReference>
<evidence type="ECO:0000256" key="3">
    <source>
        <dbReference type="ARBA" id="ARBA00023136"/>
    </source>
</evidence>
<feature type="transmembrane region" description="Helical" evidence="4">
    <location>
        <begin position="298"/>
        <end position="320"/>
    </location>
</feature>
<comment type="caution">
    <text evidence="5">The sequence shown here is derived from an EMBL/GenBank/DDBJ whole genome shotgun (WGS) entry which is preliminary data.</text>
</comment>
<dbReference type="PANTHER" id="PTHR23531:SF1">
    <property type="entry name" value="QUINOLENE RESISTANCE PROTEIN NORA"/>
    <property type="match status" value="1"/>
</dbReference>
<evidence type="ECO:0000313" key="5">
    <source>
        <dbReference type="EMBL" id="OKA26317.1"/>
    </source>
</evidence>
<dbReference type="AlphaFoldDB" id="A0A853ZWT9"/>
<dbReference type="EMBL" id="MPJD01000012">
    <property type="protein sequence ID" value="OKA26317.1"/>
    <property type="molecule type" value="Genomic_DNA"/>
</dbReference>
<feature type="transmembrane region" description="Helical" evidence="4">
    <location>
        <begin position="165"/>
        <end position="184"/>
    </location>
</feature>